<comment type="caution">
    <text evidence="1">The sequence shown here is derived from an EMBL/GenBank/DDBJ whole genome shotgun (WGS) entry which is preliminary data.</text>
</comment>
<dbReference type="SUPFAM" id="SSF46955">
    <property type="entry name" value="Putative DNA-binding domain"/>
    <property type="match status" value="1"/>
</dbReference>
<accession>A0A0G0YHW4</accession>
<dbReference type="Gene3D" id="1.10.1660.10">
    <property type="match status" value="1"/>
</dbReference>
<name>A0A0G0YHW4_UNCKA</name>
<reference evidence="1 2" key="1">
    <citation type="journal article" date="2015" name="Nature">
        <title>rRNA introns, odd ribosomes, and small enigmatic genomes across a large radiation of phyla.</title>
        <authorList>
            <person name="Brown C.T."/>
            <person name="Hug L.A."/>
            <person name="Thomas B.C."/>
            <person name="Sharon I."/>
            <person name="Castelle C.J."/>
            <person name="Singh A."/>
            <person name="Wilkins M.J."/>
            <person name="Williams K.H."/>
            <person name="Banfield J.F."/>
        </authorList>
    </citation>
    <scope>NUCLEOTIDE SEQUENCE [LARGE SCALE GENOMIC DNA]</scope>
</reference>
<sequence>MYLTLKQCSELTDINISTCRYYKDVYLQYFRTQGEGKTTKFEKSSTVEILNVIKASYVRKLDHDQIVELLDKMYGINVTTDIVTQEPDNSTEATQQEDLAHTIRHVLLEEITKQNRIIIQLQEEIEDMRAEFNEGFTGLHKKVEDGYKDVENRDNEVIQRLNDIKVIQQQRNNPWWRRIFSQT</sequence>
<dbReference type="Proteomes" id="UP000033847">
    <property type="component" value="Unassembled WGS sequence"/>
</dbReference>
<evidence type="ECO:0008006" key="3">
    <source>
        <dbReference type="Google" id="ProtNLM"/>
    </source>
</evidence>
<protein>
    <recommendedName>
        <fullName evidence="3">HTH merR-type domain-containing protein</fullName>
    </recommendedName>
</protein>
<dbReference type="InterPro" id="IPR009061">
    <property type="entry name" value="DNA-bd_dom_put_sf"/>
</dbReference>
<evidence type="ECO:0000313" key="2">
    <source>
        <dbReference type="Proteomes" id="UP000033847"/>
    </source>
</evidence>
<gene>
    <name evidence="1" type="ORF">UV00_C0027G0008</name>
</gene>
<dbReference type="EMBL" id="LCCU01000027">
    <property type="protein sequence ID" value="KKS36322.1"/>
    <property type="molecule type" value="Genomic_DNA"/>
</dbReference>
<evidence type="ECO:0000313" key="1">
    <source>
        <dbReference type="EMBL" id="KKS36322.1"/>
    </source>
</evidence>
<organism evidence="1 2">
    <name type="scientific">candidate division WWE3 bacterium GW2011_GWF1_42_14</name>
    <dbReference type="NCBI Taxonomy" id="1619138"/>
    <lineage>
        <taxon>Bacteria</taxon>
        <taxon>Katanobacteria</taxon>
    </lineage>
</organism>
<dbReference type="AlphaFoldDB" id="A0A0G0YHW4"/>
<proteinExistence type="predicted"/>